<evidence type="ECO:0000256" key="3">
    <source>
        <dbReference type="ARBA" id="ARBA00022519"/>
    </source>
</evidence>
<accession>A0A235F048</accession>
<evidence type="ECO:0000313" key="12">
    <source>
        <dbReference type="Proteomes" id="UP000215181"/>
    </source>
</evidence>
<gene>
    <name evidence="11" type="ORF">CGK74_08380</name>
</gene>
<keyword evidence="7 8" id="KW-0472">Membrane</keyword>
<evidence type="ECO:0000256" key="6">
    <source>
        <dbReference type="ARBA" id="ARBA00022989"/>
    </source>
</evidence>
<organism evidence="11 12">
    <name type="scientific">Thauera propionica</name>
    <dbReference type="NCBI Taxonomy" id="2019431"/>
    <lineage>
        <taxon>Bacteria</taxon>
        <taxon>Pseudomonadati</taxon>
        <taxon>Pseudomonadota</taxon>
        <taxon>Betaproteobacteria</taxon>
        <taxon>Rhodocyclales</taxon>
        <taxon>Zoogloeaceae</taxon>
        <taxon>Thauera</taxon>
    </lineage>
</organism>
<sequence>MSDQSLSLASRAFAPTSPDAGGLAPSARLRPMRWRPVVSVETLLLGFSLYFTAACNTPFWHALTSGRSSEGGLSYVLAVGTALTALHFVLLAPLLNRWTAKPLLGALVLVAASTSYYAGQFGVYFDPSMLRNVLRTDVAEARELLTPGLLLHVLALALPPLLVLQRVQLRRRPAGRALAIRTGSLLLVLVVAVCALGSVFKDFSGQMRNQKEVRYLITPAAAIWSLGRVLTSDARAQDVPRRPIGTDARLGASWQSASKPALFVIVVGETARAANWGLNAQGEGTAIRDTTPELRRRDVINFPDVTSCGTNTEVSVPCMFSVQGRRHYDEDEIRYSESLLNTLQHAGLRVVWNDNQSGCKGVCTDVETLRPDPAKLPELCAGDRCLDEALLENSRELLRDAKGNLVLVLHQLGNHGPAYYRRHPDAFRRFTPTCDDEDLSKCSREQVANSYDNALLYTDHVLGRTIDLLQALESEYDTAMLYVSDHGESLGENGLYLHGIPYSIAPQEQTRVPMVMWLSSGFAARNRLDQACLRAQADKPASHDNLFHTVLALLDVTTSVREDALDLTAACRN</sequence>
<feature type="transmembrane region" description="Helical" evidence="8">
    <location>
        <begin position="103"/>
        <end position="124"/>
    </location>
</feature>
<protein>
    <submittedName>
        <fullName evidence="11">Phosphoethanolamine transferase</fullName>
    </submittedName>
</protein>
<dbReference type="Gene3D" id="3.40.720.10">
    <property type="entry name" value="Alkaline Phosphatase, subunit A"/>
    <property type="match status" value="1"/>
</dbReference>
<dbReference type="OrthoDB" id="9786870at2"/>
<keyword evidence="6 8" id="KW-1133">Transmembrane helix</keyword>
<evidence type="ECO:0000256" key="4">
    <source>
        <dbReference type="ARBA" id="ARBA00022679"/>
    </source>
</evidence>
<keyword evidence="12" id="KW-1185">Reference proteome</keyword>
<feature type="transmembrane region" description="Helical" evidence="8">
    <location>
        <begin position="38"/>
        <end position="60"/>
    </location>
</feature>
<dbReference type="CDD" id="cd16017">
    <property type="entry name" value="LptA"/>
    <property type="match status" value="1"/>
</dbReference>
<evidence type="ECO:0000313" key="11">
    <source>
        <dbReference type="EMBL" id="OYD54207.1"/>
    </source>
</evidence>
<dbReference type="GO" id="GO:0005886">
    <property type="term" value="C:plasma membrane"/>
    <property type="evidence" value="ECO:0007669"/>
    <property type="project" value="UniProtKB-SubCell"/>
</dbReference>
<evidence type="ECO:0000256" key="1">
    <source>
        <dbReference type="ARBA" id="ARBA00004429"/>
    </source>
</evidence>
<keyword evidence="2" id="KW-1003">Cell membrane</keyword>
<dbReference type="InterPro" id="IPR058130">
    <property type="entry name" value="PEA_transf_C"/>
</dbReference>
<dbReference type="Pfam" id="PF08019">
    <property type="entry name" value="EptA_B_N"/>
    <property type="match status" value="1"/>
</dbReference>
<dbReference type="AlphaFoldDB" id="A0A235F048"/>
<feature type="transmembrane region" description="Helical" evidence="8">
    <location>
        <begin position="144"/>
        <end position="164"/>
    </location>
</feature>
<dbReference type="InterPro" id="IPR040423">
    <property type="entry name" value="PEA_transferase"/>
</dbReference>
<proteinExistence type="predicted"/>
<dbReference type="InterPro" id="IPR000917">
    <property type="entry name" value="Sulfatase_N"/>
</dbReference>
<dbReference type="SUPFAM" id="SSF53649">
    <property type="entry name" value="Alkaline phosphatase-like"/>
    <property type="match status" value="1"/>
</dbReference>
<feature type="transmembrane region" description="Helical" evidence="8">
    <location>
        <begin position="72"/>
        <end position="91"/>
    </location>
</feature>
<dbReference type="PANTHER" id="PTHR30443">
    <property type="entry name" value="INNER MEMBRANE PROTEIN"/>
    <property type="match status" value="1"/>
</dbReference>
<dbReference type="GO" id="GO:0009244">
    <property type="term" value="P:lipopolysaccharide core region biosynthetic process"/>
    <property type="evidence" value="ECO:0007669"/>
    <property type="project" value="TreeGrafter"/>
</dbReference>
<dbReference type="PANTHER" id="PTHR30443:SF0">
    <property type="entry name" value="PHOSPHOETHANOLAMINE TRANSFERASE EPTA"/>
    <property type="match status" value="1"/>
</dbReference>
<dbReference type="InterPro" id="IPR017850">
    <property type="entry name" value="Alkaline_phosphatase_core_sf"/>
</dbReference>
<comment type="caution">
    <text evidence="11">The sequence shown here is derived from an EMBL/GenBank/DDBJ whole genome shotgun (WGS) entry which is preliminary data.</text>
</comment>
<dbReference type="Pfam" id="PF00884">
    <property type="entry name" value="Sulfatase"/>
    <property type="match status" value="1"/>
</dbReference>
<comment type="subcellular location">
    <subcellularLocation>
        <location evidence="1">Cell inner membrane</location>
        <topology evidence="1">Multi-pass membrane protein</topology>
    </subcellularLocation>
</comment>
<dbReference type="RefSeq" id="WP_094268049.1">
    <property type="nucleotide sequence ID" value="NZ_NOIH01000008.1"/>
</dbReference>
<keyword evidence="5 8" id="KW-0812">Transmembrane</keyword>
<name>A0A235F048_9RHOO</name>
<evidence type="ECO:0000256" key="2">
    <source>
        <dbReference type="ARBA" id="ARBA00022475"/>
    </source>
</evidence>
<evidence type="ECO:0000256" key="8">
    <source>
        <dbReference type="SAM" id="Phobius"/>
    </source>
</evidence>
<evidence type="ECO:0000259" key="9">
    <source>
        <dbReference type="Pfam" id="PF00884"/>
    </source>
</evidence>
<evidence type="ECO:0000256" key="7">
    <source>
        <dbReference type="ARBA" id="ARBA00023136"/>
    </source>
</evidence>
<evidence type="ECO:0000256" key="5">
    <source>
        <dbReference type="ARBA" id="ARBA00022692"/>
    </source>
</evidence>
<feature type="domain" description="Sulfatase N-terminal" evidence="9">
    <location>
        <begin position="263"/>
        <end position="556"/>
    </location>
</feature>
<feature type="transmembrane region" description="Helical" evidence="8">
    <location>
        <begin position="176"/>
        <end position="200"/>
    </location>
</feature>
<reference evidence="11 12" key="1">
    <citation type="submission" date="2017-07" db="EMBL/GenBank/DDBJ databases">
        <title>Thauera sp. KNDSS-Mac4 genome sequence and assembly.</title>
        <authorList>
            <person name="Mayilraj S."/>
        </authorList>
    </citation>
    <scope>NUCLEOTIDE SEQUENCE [LARGE SCALE GENOMIC DNA]</scope>
    <source>
        <strain evidence="11 12">KNDSS-Mac4</strain>
    </source>
</reference>
<dbReference type="NCBIfam" id="NF028537">
    <property type="entry name" value="P_eth_NH2_trans"/>
    <property type="match status" value="1"/>
</dbReference>
<dbReference type="EMBL" id="NOIH01000008">
    <property type="protein sequence ID" value="OYD54207.1"/>
    <property type="molecule type" value="Genomic_DNA"/>
</dbReference>
<dbReference type="Proteomes" id="UP000215181">
    <property type="component" value="Unassembled WGS sequence"/>
</dbReference>
<keyword evidence="3" id="KW-0997">Cell inner membrane</keyword>
<feature type="domain" description="Phosphoethanolamine transferase N-terminal" evidence="10">
    <location>
        <begin position="83"/>
        <end position="232"/>
    </location>
</feature>
<dbReference type="GO" id="GO:0016776">
    <property type="term" value="F:phosphotransferase activity, phosphate group as acceptor"/>
    <property type="evidence" value="ECO:0007669"/>
    <property type="project" value="TreeGrafter"/>
</dbReference>
<evidence type="ECO:0000259" key="10">
    <source>
        <dbReference type="Pfam" id="PF08019"/>
    </source>
</evidence>
<keyword evidence="4 11" id="KW-0808">Transferase</keyword>
<dbReference type="InterPro" id="IPR012549">
    <property type="entry name" value="EptA-like_N"/>
</dbReference>